<proteinExistence type="predicted"/>
<protein>
    <recommendedName>
        <fullName evidence="3">HTH psq-type domain-containing protein</fullName>
    </recommendedName>
</protein>
<organism evidence="1 2">
    <name type="scientific">Ameca splendens</name>
    <dbReference type="NCBI Taxonomy" id="208324"/>
    <lineage>
        <taxon>Eukaryota</taxon>
        <taxon>Metazoa</taxon>
        <taxon>Chordata</taxon>
        <taxon>Craniata</taxon>
        <taxon>Vertebrata</taxon>
        <taxon>Euteleostomi</taxon>
        <taxon>Actinopterygii</taxon>
        <taxon>Neopterygii</taxon>
        <taxon>Teleostei</taxon>
        <taxon>Neoteleostei</taxon>
        <taxon>Acanthomorphata</taxon>
        <taxon>Ovalentaria</taxon>
        <taxon>Atherinomorphae</taxon>
        <taxon>Cyprinodontiformes</taxon>
        <taxon>Goodeidae</taxon>
        <taxon>Ameca</taxon>
    </lineage>
</organism>
<comment type="caution">
    <text evidence="1">The sequence shown here is derived from an EMBL/GenBank/DDBJ whole genome shotgun (WGS) entry which is preliminary data.</text>
</comment>
<dbReference type="InterPro" id="IPR036388">
    <property type="entry name" value="WH-like_DNA-bd_sf"/>
</dbReference>
<dbReference type="EMBL" id="JAHRIP010051479">
    <property type="protein sequence ID" value="MEQ2301173.1"/>
    <property type="molecule type" value="Genomic_DNA"/>
</dbReference>
<evidence type="ECO:0008006" key="3">
    <source>
        <dbReference type="Google" id="ProtNLM"/>
    </source>
</evidence>
<dbReference type="Gene3D" id="1.10.10.10">
    <property type="entry name" value="Winged helix-like DNA-binding domain superfamily/Winged helix DNA-binding domain"/>
    <property type="match status" value="1"/>
</dbReference>
<gene>
    <name evidence="1" type="ORF">AMECASPLE_033200</name>
</gene>
<evidence type="ECO:0000313" key="1">
    <source>
        <dbReference type="EMBL" id="MEQ2301173.1"/>
    </source>
</evidence>
<accession>A0ABV0Z6S5</accession>
<dbReference type="Proteomes" id="UP001469553">
    <property type="component" value="Unassembled WGS sequence"/>
</dbReference>
<reference evidence="1 2" key="1">
    <citation type="submission" date="2021-06" db="EMBL/GenBank/DDBJ databases">
        <authorList>
            <person name="Palmer J.M."/>
        </authorList>
    </citation>
    <scope>NUCLEOTIDE SEQUENCE [LARGE SCALE GENOMIC DNA]</scope>
    <source>
        <strain evidence="1 2">AS_MEX2019</strain>
        <tissue evidence="1">Muscle</tissue>
    </source>
</reference>
<sequence>MAKVDKHRQNLREAIVYAQQSGKGFRAISRCFGVTQSLSLQRKKKHIHKFKVPTKLKVRLCNVQRNWETQGSILQVLGPTAMDFNIKLDSSGTFKINCI</sequence>
<evidence type="ECO:0000313" key="2">
    <source>
        <dbReference type="Proteomes" id="UP001469553"/>
    </source>
</evidence>
<name>A0ABV0Z6S5_9TELE</name>
<keyword evidence="2" id="KW-1185">Reference proteome</keyword>